<dbReference type="Proteomes" id="UP000010862">
    <property type="component" value="Chromosome 1"/>
</dbReference>
<dbReference type="PANTHER" id="PTHR34985:SF1">
    <property type="entry name" value="SLR0554 PROTEIN"/>
    <property type="match status" value="1"/>
</dbReference>
<feature type="compositionally biased region" description="Acidic residues" evidence="1">
    <location>
        <begin position="412"/>
        <end position="423"/>
    </location>
</feature>
<feature type="domain" description="Virulence-associated protein E-like" evidence="2">
    <location>
        <begin position="114"/>
        <end position="325"/>
    </location>
</feature>
<organism evidence="3 4">
    <name type="scientific">Prevotella dentalis (strain ATCC 49559 / DSM 3688 / JCM 13448 / NCTC 12043 / ES 2772)</name>
    <name type="common">Mitsuokella dentalis</name>
    <dbReference type="NCBI Taxonomy" id="908937"/>
    <lineage>
        <taxon>Bacteria</taxon>
        <taxon>Pseudomonadati</taxon>
        <taxon>Bacteroidota</taxon>
        <taxon>Bacteroidia</taxon>
        <taxon>Bacteroidales</taxon>
        <taxon>Prevotellaceae</taxon>
        <taxon>Prevotella</taxon>
    </lineage>
</organism>
<dbReference type="PANTHER" id="PTHR34985">
    <property type="entry name" value="SLR0554 PROTEIN"/>
    <property type="match status" value="1"/>
</dbReference>
<feature type="compositionally biased region" description="Basic and acidic residues" evidence="1">
    <location>
        <begin position="402"/>
        <end position="411"/>
    </location>
</feature>
<dbReference type="EMBL" id="CP003368">
    <property type="protein sequence ID" value="AGB28743.1"/>
    <property type="molecule type" value="Genomic_DNA"/>
</dbReference>
<name>L0JD36_PREDD</name>
<protein>
    <submittedName>
        <fullName evidence="3">P-loop ATPase</fullName>
    </submittedName>
</protein>
<feature type="region of interest" description="Disordered" evidence="1">
    <location>
        <begin position="402"/>
        <end position="426"/>
    </location>
</feature>
<evidence type="ECO:0000313" key="3">
    <source>
        <dbReference type="EMBL" id="AGB28743.1"/>
    </source>
</evidence>
<evidence type="ECO:0000256" key="1">
    <source>
        <dbReference type="SAM" id="MobiDB-lite"/>
    </source>
</evidence>
<keyword evidence="4" id="KW-1185">Reference proteome</keyword>
<dbReference type="HOGENOM" id="CLU_024375_0_0_10"/>
<dbReference type="PATRIC" id="fig|908937.9.peg.1501"/>
<sequence length="443" mass="50387">MRPRHRYGHFYGVRPTRFCHLFAIFVGKNKHLLMDALTYLESHCQLRRNVLTGETLYAPKGSDDFRPLSKEAANTLVLEAGRDGVGLTDALLTRYLESTLIEQWNPAEAWLGELDEWDGTDHVTPFAQRIITSNPDWCRRFHKWMLQMVARWMGYEVPQRDVIVPVIVGQYGYGKTSFCNLILPPELRPYYTDQIHVRATAEVHHLVTTHLLLCLDEFYQDNTDQQPVARYLFARSTPVLRLPYGATRERRASYAAFIATTGNLHPMTDAAGAAHLVCVEVERRIDLQTPVPYAQLYAQLKAEIDSGADFALTDEDREGMAVQNSPFQEADNLVKMVSMLYSAAPRGKKVKATYVDAIIDRLMKEYPYWTPGEHVNQDVGFALQDAGFVRTRIHGRSAYKVVERDPRKMEPAEETAPEDEAENFDNNPLARALLAGLGNLVKK</sequence>
<dbReference type="Pfam" id="PF05272">
    <property type="entry name" value="VapE-like_dom"/>
    <property type="match status" value="1"/>
</dbReference>
<gene>
    <name evidence="3" type="ordered locus">Prede_1428</name>
</gene>
<dbReference type="AlphaFoldDB" id="L0JD36"/>
<dbReference type="KEGG" id="pdt:Prede_1428"/>
<evidence type="ECO:0000259" key="2">
    <source>
        <dbReference type="Pfam" id="PF05272"/>
    </source>
</evidence>
<evidence type="ECO:0000313" key="4">
    <source>
        <dbReference type="Proteomes" id="UP000010862"/>
    </source>
</evidence>
<dbReference type="InterPro" id="IPR007936">
    <property type="entry name" value="VapE-like_dom"/>
</dbReference>
<reference evidence="4" key="1">
    <citation type="submission" date="2012-02" db="EMBL/GenBank/DDBJ databases">
        <title>Complete sequence of chromosome 1 of Prevotella dentalis DSM 3688.</title>
        <authorList>
            <person name="Lucas S."/>
            <person name="Copeland A."/>
            <person name="Lapidus A."/>
            <person name="Glavina del Rio T."/>
            <person name="Dalin E."/>
            <person name="Tice H."/>
            <person name="Bruce D."/>
            <person name="Goodwin L."/>
            <person name="Pitluck S."/>
            <person name="Peters L."/>
            <person name="Mikhailova N."/>
            <person name="Chertkov O."/>
            <person name="Kyrpides N."/>
            <person name="Mavromatis K."/>
            <person name="Ivanova N."/>
            <person name="Brettin T."/>
            <person name="Detter J.C."/>
            <person name="Han C."/>
            <person name="Larimer F."/>
            <person name="Land M."/>
            <person name="Hauser L."/>
            <person name="Markowitz V."/>
            <person name="Cheng J.-F."/>
            <person name="Hugenholtz P."/>
            <person name="Woyke T."/>
            <person name="Wu D."/>
            <person name="Gronow S."/>
            <person name="Wellnitz S."/>
            <person name="Brambilla E."/>
            <person name="Klenk H.-P."/>
            <person name="Eisen J.A."/>
        </authorList>
    </citation>
    <scope>NUCLEOTIDE SEQUENCE [LARGE SCALE GENOMIC DNA]</scope>
    <source>
        <strain evidence="4">ATCC 49559 / DSM 3688 / JCM 13448 / NCTC 12043 / ES 2772</strain>
    </source>
</reference>
<proteinExistence type="predicted"/>
<accession>L0JD36</accession>